<dbReference type="PANTHER" id="PTHR10948">
    <property type="entry name" value="TRANSPOSASE"/>
    <property type="match status" value="1"/>
</dbReference>
<evidence type="ECO:0000313" key="3">
    <source>
        <dbReference type="Proteomes" id="UP000199475"/>
    </source>
</evidence>
<dbReference type="STRING" id="686624.SAMN04488242_2968"/>
<gene>
    <name evidence="2" type="ORF">SAMN04488242_2968</name>
</gene>
<dbReference type="AlphaFoldDB" id="A0A1G9N9H0"/>
<sequence>MQITDVASRGLGPTAVAHGLGRAPSTISRMLRRNSSRTGQYRPFGAPAAAAARRRRLWPCKLAVGPDLRNRALSPLRPTWLRSRRPNPGRTERATSSSDTSPPRNRHPHRAATPQPQAPLPAAPEHARDARRPRPKVRYSRNHCRTLTWAKGTEMARHHDVTENTNGRLRQHLPKSTDLSLHSPSDLAHVESELNTTPHPPRQVSAFGAPSTPMALAVKAPPGWYASALEPPREKAITAQKPNRPLRRSAGA</sequence>
<feature type="region of interest" description="Disordered" evidence="1">
    <location>
        <begin position="229"/>
        <end position="252"/>
    </location>
</feature>
<evidence type="ECO:0000313" key="2">
    <source>
        <dbReference type="EMBL" id="SDL83053.1"/>
    </source>
</evidence>
<dbReference type="GO" id="GO:0004803">
    <property type="term" value="F:transposase activity"/>
    <property type="evidence" value="ECO:0007669"/>
    <property type="project" value="TreeGrafter"/>
</dbReference>
<dbReference type="InterPro" id="IPR051917">
    <property type="entry name" value="Transposase-Integrase"/>
</dbReference>
<evidence type="ECO:0000256" key="1">
    <source>
        <dbReference type="SAM" id="MobiDB-lite"/>
    </source>
</evidence>
<feature type="region of interest" description="Disordered" evidence="1">
    <location>
        <begin position="78"/>
        <end position="141"/>
    </location>
</feature>
<dbReference type="PANTHER" id="PTHR10948:SF23">
    <property type="entry name" value="TRANSPOSASE INSI FOR INSERTION SEQUENCE ELEMENT IS30A-RELATED"/>
    <property type="match status" value="1"/>
</dbReference>
<protein>
    <submittedName>
        <fullName evidence="2">Helix-turn-helix domain-containing protein</fullName>
    </submittedName>
</protein>
<name>A0A1G9N9H0_9ACTN</name>
<dbReference type="EMBL" id="FNGP01000009">
    <property type="protein sequence ID" value="SDL83053.1"/>
    <property type="molecule type" value="Genomic_DNA"/>
</dbReference>
<accession>A0A1G9N9H0</accession>
<proteinExistence type="predicted"/>
<dbReference type="GO" id="GO:0032196">
    <property type="term" value="P:transposition"/>
    <property type="evidence" value="ECO:0007669"/>
    <property type="project" value="TreeGrafter"/>
</dbReference>
<feature type="region of interest" description="Disordered" evidence="1">
    <location>
        <begin position="1"/>
        <end position="20"/>
    </location>
</feature>
<organism evidence="2 3">
    <name type="scientific">Tessaracoccus oleiagri</name>
    <dbReference type="NCBI Taxonomy" id="686624"/>
    <lineage>
        <taxon>Bacteria</taxon>
        <taxon>Bacillati</taxon>
        <taxon>Actinomycetota</taxon>
        <taxon>Actinomycetes</taxon>
        <taxon>Propionibacteriales</taxon>
        <taxon>Propionibacteriaceae</taxon>
        <taxon>Tessaracoccus</taxon>
    </lineage>
</organism>
<reference evidence="2 3" key="1">
    <citation type="submission" date="2016-10" db="EMBL/GenBank/DDBJ databases">
        <authorList>
            <person name="de Groot N.N."/>
        </authorList>
    </citation>
    <scope>NUCLEOTIDE SEQUENCE [LARGE SCALE GENOMIC DNA]</scope>
    <source>
        <strain evidence="2 3">CGMCC 1.9159</strain>
    </source>
</reference>
<dbReference type="GO" id="GO:0005829">
    <property type="term" value="C:cytosol"/>
    <property type="evidence" value="ECO:0007669"/>
    <property type="project" value="TreeGrafter"/>
</dbReference>
<dbReference type="Proteomes" id="UP000199475">
    <property type="component" value="Unassembled WGS sequence"/>
</dbReference>
<keyword evidence="3" id="KW-1185">Reference proteome</keyword>
<feature type="compositionally biased region" description="Polar residues" evidence="1">
    <location>
        <begin position="94"/>
        <end position="103"/>
    </location>
</feature>